<dbReference type="Gene3D" id="3.30.1360.30">
    <property type="entry name" value="GAD-like domain"/>
    <property type="match status" value="1"/>
</dbReference>
<evidence type="ECO:0000256" key="3">
    <source>
        <dbReference type="ARBA" id="ARBA00022741"/>
    </source>
</evidence>
<dbReference type="EMBL" id="DVNK01000027">
    <property type="protein sequence ID" value="HIU46410.1"/>
    <property type="molecule type" value="Genomic_DNA"/>
</dbReference>
<reference evidence="9" key="2">
    <citation type="journal article" date="2021" name="PeerJ">
        <title>Extensive microbial diversity within the chicken gut microbiome revealed by metagenomics and culture.</title>
        <authorList>
            <person name="Gilroy R."/>
            <person name="Ravi A."/>
            <person name="Getino M."/>
            <person name="Pursley I."/>
            <person name="Horton D.L."/>
            <person name="Alikhan N.F."/>
            <person name="Baker D."/>
            <person name="Gharbi K."/>
            <person name="Hall N."/>
            <person name="Watson M."/>
            <person name="Adriaenssens E.M."/>
            <person name="Foster-Nyarko E."/>
            <person name="Jarju S."/>
            <person name="Secka A."/>
            <person name="Antonio M."/>
            <person name="Oren A."/>
            <person name="Chaudhuri R.R."/>
            <person name="La Ragione R."/>
            <person name="Hildebrand F."/>
            <person name="Pallen M.J."/>
        </authorList>
    </citation>
    <scope>NUCLEOTIDE SEQUENCE</scope>
    <source>
        <strain evidence="9">ChiSxjej2B14-8506</strain>
    </source>
</reference>
<dbReference type="InterPro" id="IPR004364">
    <property type="entry name" value="Aa-tRNA-synt_II"/>
</dbReference>
<dbReference type="GO" id="GO:0140096">
    <property type="term" value="F:catalytic activity, acting on a protein"/>
    <property type="evidence" value="ECO:0007669"/>
    <property type="project" value="UniProtKB-ARBA"/>
</dbReference>
<feature type="binding site" evidence="7">
    <location>
        <begin position="229"/>
        <end position="231"/>
    </location>
    <ligand>
        <name>ATP</name>
        <dbReference type="ChEBI" id="CHEBI:30616"/>
    </ligand>
</feature>
<feature type="binding site" evidence="7">
    <location>
        <position position="183"/>
    </location>
    <ligand>
        <name>L-aspartate</name>
        <dbReference type="ChEBI" id="CHEBI:29991"/>
    </ligand>
</feature>
<dbReference type="InterPro" id="IPR045864">
    <property type="entry name" value="aa-tRNA-synth_II/BPL/LPL"/>
</dbReference>
<dbReference type="GO" id="GO:0005524">
    <property type="term" value="F:ATP binding"/>
    <property type="evidence" value="ECO:0007669"/>
    <property type="project" value="UniProtKB-UniRule"/>
</dbReference>
<dbReference type="SUPFAM" id="SSF55681">
    <property type="entry name" value="Class II aaRS and biotin synthetases"/>
    <property type="match status" value="1"/>
</dbReference>
<dbReference type="PANTHER" id="PTHR22594">
    <property type="entry name" value="ASPARTYL/LYSYL-TRNA SYNTHETASE"/>
    <property type="match status" value="1"/>
</dbReference>
<dbReference type="InterPro" id="IPR006195">
    <property type="entry name" value="aa-tRNA-synth_II"/>
</dbReference>
<keyword evidence="4 7" id="KW-0067">ATP-binding</keyword>
<feature type="binding site" evidence="7">
    <location>
        <position position="492"/>
    </location>
    <ligand>
        <name>ATP</name>
        <dbReference type="ChEBI" id="CHEBI:30616"/>
    </ligand>
</feature>
<dbReference type="PANTHER" id="PTHR22594:SF5">
    <property type="entry name" value="ASPARTATE--TRNA LIGASE, MITOCHONDRIAL"/>
    <property type="match status" value="1"/>
</dbReference>
<dbReference type="InterPro" id="IPR012340">
    <property type="entry name" value="NA-bd_OB-fold"/>
</dbReference>
<keyword evidence="7" id="KW-0963">Cytoplasm</keyword>
<evidence type="ECO:0000256" key="6">
    <source>
        <dbReference type="ARBA" id="ARBA00023146"/>
    </source>
</evidence>
<dbReference type="GO" id="GO:0004815">
    <property type="term" value="F:aspartate-tRNA ligase activity"/>
    <property type="evidence" value="ECO:0007669"/>
    <property type="project" value="UniProtKB-UniRule"/>
</dbReference>
<gene>
    <name evidence="7 9" type="primary">aspS</name>
    <name evidence="9" type="ORF">IAC59_04050</name>
</gene>
<dbReference type="InterPro" id="IPR004524">
    <property type="entry name" value="Asp-tRNA-ligase_1"/>
</dbReference>
<dbReference type="CDD" id="cd04317">
    <property type="entry name" value="EcAspRS_like_N"/>
    <property type="match status" value="1"/>
</dbReference>
<dbReference type="PROSITE" id="PS50862">
    <property type="entry name" value="AA_TRNA_LIGASE_II"/>
    <property type="match status" value="1"/>
</dbReference>
<dbReference type="AlphaFoldDB" id="A0A9D1LR30"/>
<comment type="subunit">
    <text evidence="7">Homodimer.</text>
</comment>
<dbReference type="Proteomes" id="UP000824123">
    <property type="component" value="Unassembled WGS sequence"/>
</dbReference>
<dbReference type="InterPro" id="IPR004365">
    <property type="entry name" value="NA-bd_OB_tRNA"/>
</dbReference>
<feature type="binding site" evidence="7">
    <location>
        <begin position="544"/>
        <end position="547"/>
    </location>
    <ligand>
        <name>ATP</name>
        <dbReference type="ChEBI" id="CHEBI:30616"/>
    </ligand>
</feature>
<dbReference type="Pfam" id="PF02938">
    <property type="entry name" value="GAD"/>
    <property type="match status" value="1"/>
</dbReference>
<evidence type="ECO:0000256" key="1">
    <source>
        <dbReference type="ARBA" id="ARBA00006303"/>
    </source>
</evidence>
<dbReference type="Pfam" id="PF00152">
    <property type="entry name" value="tRNA-synt_2"/>
    <property type="match status" value="1"/>
</dbReference>
<evidence type="ECO:0000313" key="9">
    <source>
        <dbReference type="EMBL" id="HIU46410.1"/>
    </source>
</evidence>
<evidence type="ECO:0000256" key="7">
    <source>
        <dbReference type="HAMAP-Rule" id="MF_00044"/>
    </source>
</evidence>
<dbReference type="EC" id="6.1.1.12" evidence="7"/>
<comment type="caution">
    <text evidence="9">The sequence shown here is derived from an EMBL/GenBank/DDBJ whole genome shotgun (WGS) entry which is preliminary data.</text>
</comment>
<dbReference type="HAMAP" id="MF_00044">
    <property type="entry name" value="Asp_tRNA_synth_type1"/>
    <property type="match status" value="1"/>
</dbReference>
<comment type="catalytic activity">
    <reaction evidence="7">
        <text>tRNA(Asp) + L-aspartate + ATP = L-aspartyl-tRNA(Asp) + AMP + diphosphate</text>
        <dbReference type="Rhea" id="RHEA:19649"/>
        <dbReference type="Rhea" id="RHEA-COMP:9660"/>
        <dbReference type="Rhea" id="RHEA-COMP:9678"/>
        <dbReference type="ChEBI" id="CHEBI:29991"/>
        <dbReference type="ChEBI" id="CHEBI:30616"/>
        <dbReference type="ChEBI" id="CHEBI:33019"/>
        <dbReference type="ChEBI" id="CHEBI:78442"/>
        <dbReference type="ChEBI" id="CHEBI:78516"/>
        <dbReference type="ChEBI" id="CHEBI:456215"/>
        <dbReference type="EC" id="6.1.1.12"/>
    </reaction>
</comment>
<keyword evidence="6 7" id="KW-0030">Aminoacyl-tRNA synthetase</keyword>
<keyword evidence="2 7" id="KW-0436">Ligase</keyword>
<proteinExistence type="inferred from homology"/>
<feature type="binding site" evidence="7">
    <location>
        <position position="238"/>
    </location>
    <ligand>
        <name>ATP</name>
        <dbReference type="ChEBI" id="CHEBI:30616"/>
    </ligand>
</feature>
<dbReference type="InterPro" id="IPR029351">
    <property type="entry name" value="GAD_dom"/>
</dbReference>
<keyword evidence="3 7" id="KW-0547">Nucleotide-binding</keyword>
<name>A0A9D1LR30_9FIRM</name>
<feature type="binding site" evidence="7">
    <location>
        <position position="499"/>
    </location>
    <ligand>
        <name>L-aspartate</name>
        <dbReference type="ChEBI" id="CHEBI:29991"/>
    </ligand>
</feature>
<dbReference type="InterPro" id="IPR047090">
    <property type="entry name" value="AspRS_core"/>
</dbReference>
<reference evidence="9" key="1">
    <citation type="submission" date="2020-10" db="EMBL/GenBank/DDBJ databases">
        <authorList>
            <person name="Gilroy R."/>
        </authorList>
    </citation>
    <scope>NUCLEOTIDE SEQUENCE</scope>
    <source>
        <strain evidence="9">ChiSxjej2B14-8506</strain>
    </source>
</reference>
<dbReference type="GO" id="GO:0006422">
    <property type="term" value="P:aspartyl-tRNA aminoacylation"/>
    <property type="evidence" value="ECO:0007669"/>
    <property type="project" value="UniProtKB-UniRule"/>
</dbReference>
<dbReference type="SUPFAM" id="SSF50249">
    <property type="entry name" value="Nucleic acid-binding proteins"/>
    <property type="match status" value="1"/>
</dbReference>
<dbReference type="PRINTS" id="PR01042">
    <property type="entry name" value="TRNASYNTHASP"/>
</dbReference>
<evidence type="ECO:0000256" key="2">
    <source>
        <dbReference type="ARBA" id="ARBA00022598"/>
    </source>
</evidence>
<sequence>MAVSIKDWKRTRYCGELRAADVGQTVTLDGWVQRTRNLGGLIFVWLRDRSGLVQVVFDESVCGREAFELGESLRSEYVVSIRGEVRAREEAMRNAKLDTGDIEVFVKEAALFNKSETPPIYIDDNANESETVRLKYRYLDLRRPSLQRTIRMRHKIINTIRNYMDEQGFTEVETPILTKSTPEGARDYLVPSRVHPGTFYALPQSPQIYKQLLMLAGFDKYYQVARCFRDEDSRADRQPEFTQLDMEMSFADMEMIQTVVEGAFERVFKDVLGIELELPLPRMTWQYAMDNYGSDKPDTRFEMRLKDVSDVVRQCGFGVFENAIAAGGSVRGINAKGLAPEMPRKQIDALTELVKTYHAKGLAWVTVQPDGSVKSSFVKFLSPEKMAELVAAMDGQPGDALFFVADKNATVYQALGALRLEIAHRHNLIPEGKYNLFWVTEFPMYEWSDEEGRYMAMHHPFTSCMEEDLPLLDTDMGKVRANAYDLVLNGIEMGSGSIRIHSSEVQSQTFDKLGISREEAQHRFGFLLEAFKYGTPPHGGFAFGIDRMIMQLTGAGSLRDVIAFPKGQGANCLMMDTPSDVNPEQLKALKIKLDL</sequence>
<dbReference type="InterPro" id="IPR002312">
    <property type="entry name" value="Asp/Asn-tRNA-synth_IIb"/>
</dbReference>
<dbReference type="NCBIfam" id="NF001750">
    <property type="entry name" value="PRK00476.1"/>
    <property type="match status" value="1"/>
</dbReference>
<comment type="subcellular location">
    <subcellularLocation>
        <location evidence="7">Cytoplasm</location>
    </subcellularLocation>
</comment>
<comment type="caution">
    <text evidence="7">Lacks conserved residue(s) required for the propagation of feature annotation.</text>
</comment>
<dbReference type="SUPFAM" id="SSF55261">
    <property type="entry name" value="GAD domain-like"/>
    <property type="match status" value="1"/>
</dbReference>
<dbReference type="CDD" id="cd00777">
    <property type="entry name" value="AspRS_core"/>
    <property type="match status" value="1"/>
</dbReference>
<evidence type="ECO:0000256" key="5">
    <source>
        <dbReference type="ARBA" id="ARBA00022917"/>
    </source>
</evidence>
<dbReference type="Pfam" id="PF01336">
    <property type="entry name" value="tRNA_anti-codon"/>
    <property type="match status" value="1"/>
</dbReference>
<evidence type="ECO:0000256" key="4">
    <source>
        <dbReference type="ARBA" id="ARBA00022840"/>
    </source>
</evidence>
<accession>A0A9D1LR30</accession>
<dbReference type="Gene3D" id="3.30.930.10">
    <property type="entry name" value="Bira Bifunctional Protein, Domain 2"/>
    <property type="match status" value="1"/>
</dbReference>
<comment type="function">
    <text evidence="7">Catalyzes the attachment of L-aspartate to tRNA(Asp) in a two-step reaction: L-aspartate is first activated by ATP to form Asp-AMP and then transferred to the acceptor end of tRNA(Asp).</text>
</comment>
<dbReference type="InterPro" id="IPR004115">
    <property type="entry name" value="GAD-like_sf"/>
</dbReference>
<feature type="binding site" evidence="7">
    <location>
        <position position="229"/>
    </location>
    <ligand>
        <name>L-aspartate</name>
        <dbReference type="ChEBI" id="CHEBI:29991"/>
    </ligand>
</feature>
<organism evidence="9 10">
    <name type="scientific">Candidatus Fimadaptatus faecigallinarum</name>
    <dbReference type="NCBI Taxonomy" id="2840814"/>
    <lineage>
        <taxon>Bacteria</taxon>
        <taxon>Bacillati</taxon>
        <taxon>Bacillota</taxon>
        <taxon>Clostridia</taxon>
        <taxon>Eubacteriales</taxon>
        <taxon>Candidatus Fimadaptatus</taxon>
    </lineage>
</organism>
<keyword evidence="5 7" id="KW-0648">Protein biosynthesis</keyword>
<dbReference type="NCBIfam" id="TIGR00459">
    <property type="entry name" value="aspS_bact"/>
    <property type="match status" value="1"/>
</dbReference>
<evidence type="ECO:0000313" key="10">
    <source>
        <dbReference type="Proteomes" id="UP000824123"/>
    </source>
</evidence>
<dbReference type="GO" id="GO:0016740">
    <property type="term" value="F:transferase activity"/>
    <property type="evidence" value="ECO:0007669"/>
    <property type="project" value="UniProtKB-ARBA"/>
</dbReference>
<comment type="similarity">
    <text evidence="1 7">Belongs to the class-II aminoacyl-tRNA synthetase family. Type 1 subfamily.</text>
</comment>
<feature type="domain" description="Aminoacyl-transfer RNA synthetases class-II family profile" evidence="8">
    <location>
        <begin position="150"/>
        <end position="565"/>
    </location>
</feature>
<dbReference type="GO" id="GO:0005737">
    <property type="term" value="C:cytoplasm"/>
    <property type="evidence" value="ECO:0007669"/>
    <property type="project" value="UniProtKB-SubCell"/>
</dbReference>
<dbReference type="GO" id="GO:0003676">
    <property type="term" value="F:nucleic acid binding"/>
    <property type="evidence" value="ECO:0007669"/>
    <property type="project" value="InterPro"/>
</dbReference>
<evidence type="ECO:0000259" key="8">
    <source>
        <dbReference type="PROSITE" id="PS50862"/>
    </source>
</evidence>
<feature type="region of interest" description="Aspartate" evidence="7">
    <location>
        <begin position="207"/>
        <end position="210"/>
    </location>
</feature>
<dbReference type="InterPro" id="IPR047089">
    <property type="entry name" value="Asp-tRNA-ligase_1_N"/>
</dbReference>
<dbReference type="Gene3D" id="2.40.50.140">
    <property type="entry name" value="Nucleic acid-binding proteins"/>
    <property type="match status" value="1"/>
</dbReference>
<feature type="binding site" evidence="7">
    <location>
        <position position="458"/>
    </location>
    <ligand>
        <name>L-aspartate</name>
        <dbReference type="ChEBI" id="CHEBI:29991"/>
    </ligand>
</feature>
<protein>
    <recommendedName>
        <fullName evidence="7">Aspartate--tRNA ligase</fullName>
        <ecNumber evidence="7">6.1.1.12</ecNumber>
    </recommendedName>
    <alternativeName>
        <fullName evidence="7">Aspartyl-tRNA synthetase</fullName>
        <shortName evidence="7">AspRS</shortName>
    </alternativeName>
</protein>